<dbReference type="Pfam" id="PF10374">
    <property type="entry name" value="EST1"/>
    <property type="match status" value="1"/>
</dbReference>
<evidence type="ECO:0000259" key="3">
    <source>
        <dbReference type="Pfam" id="PF10373"/>
    </source>
</evidence>
<protein>
    <submittedName>
        <fullName evidence="5">SMG5-like</fullName>
    </submittedName>
</protein>
<dbReference type="InterPro" id="IPR011990">
    <property type="entry name" value="TPR-like_helical_dom_sf"/>
</dbReference>
<feature type="domain" description="DNA/RNA-binding" evidence="3">
    <location>
        <begin position="200"/>
        <end position="405"/>
    </location>
</feature>
<sequence length="768" mass="89657">MSALHDQSEKNEIQVENKNKIIYRSIIDKSKKLDEIYQQSDSFYRIFQGETTILRDKLQKYCETLIFREPIQYAKKAEEILWRKGFYEIIRIIKLNKKNLKINSEIESKYRLHLASAYGFYNHLILRFQSEFHSVLQLDGFLNFPLMSYEKALSQDKIEKKELLREVAIRILHKLLICMGDLTRYHLEYDPNNSNKKDSKYYLMSLMLLPSNGMPLNQLGTLFSSENYGCDAAYFYLYSLCCTEPFYGARENLKLLFLKNRKRYDEIKTKNFIDRSRLNEYEPDELRNKEIKKFLVLFLYIIDLILSQTSIITSNSNQIDNQQLQELCQFSLQQFNSCMFYLKNSDPRKPYICDHLVFKLLLLILMSIEQLKAKKQAQNKCQSDVYFTVVAYGLIFFSYILNHCIIRFEQSILLSKSKQILNLSEEESLEKSESRDTGDEKPAEIKSSKKKSHLLYGHRRAKHYSDSDTNESEMNRTWDSEGESSEEGGQRSRRPGPRRRTNVARFIERENLSETELNPYNSESSDYSSSSDDSSSESSENELPKSSKQNVPIQQKLPSPPPRPVFSNPVIDNDELLNENYLNKSNLSSNFKELSLQLFSDFGSLPAYSPSSSSFNYKLNSDEFVDNEIYKFILNVSVPPGFEVNVKEVEEIEELGKKIASFEIETDTEMSVLNSDKSDIDEDDEEKKSDLEHAKLIAEILSHQKLLSSVKVFSDWLLCNKKIIQSISKFQDFSFNWGCEVHFNSIVSIQKKLNNFFTLWNNLVLNAK</sequence>
<dbReference type="AlphaFoldDB" id="A0A3M7T8Z0"/>
<evidence type="ECO:0000313" key="6">
    <source>
        <dbReference type="Proteomes" id="UP000276133"/>
    </source>
</evidence>
<feature type="compositionally biased region" description="Basic residues" evidence="2">
    <location>
        <begin position="491"/>
        <end position="502"/>
    </location>
</feature>
<evidence type="ECO:0000256" key="1">
    <source>
        <dbReference type="ARBA" id="ARBA00023161"/>
    </source>
</evidence>
<dbReference type="InterPro" id="IPR019458">
    <property type="entry name" value="Est1-like_N"/>
</dbReference>
<organism evidence="5 6">
    <name type="scientific">Brachionus plicatilis</name>
    <name type="common">Marine rotifer</name>
    <name type="synonym">Brachionus muelleri</name>
    <dbReference type="NCBI Taxonomy" id="10195"/>
    <lineage>
        <taxon>Eukaryota</taxon>
        <taxon>Metazoa</taxon>
        <taxon>Spiralia</taxon>
        <taxon>Gnathifera</taxon>
        <taxon>Rotifera</taxon>
        <taxon>Eurotatoria</taxon>
        <taxon>Monogononta</taxon>
        <taxon>Pseudotrocha</taxon>
        <taxon>Ploima</taxon>
        <taxon>Brachionidae</taxon>
        <taxon>Brachionus</taxon>
    </lineage>
</organism>
<keyword evidence="6" id="KW-1185">Reference proteome</keyword>
<dbReference type="Gene3D" id="1.25.40.10">
    <property type="entry name" value="Tetratricopeptide repeat domain"/>
    <property type="match status" value="1"/>
</dbReference>
<dbReference type="InterPro" id="IPR045153">
    <property type="entry name" value="Est1/Ebs1-like"/>
</dbReference>
<feature type="compositionally biased region" description="Low complexity" evidence="2">
    <location>
        <begin position="522"/>
        <end position="538"/>
    </location>
</feature>
<evidence type="ECO:0000259" key="4">
    <source>
        <dbReference type="Pfam" id="PF10374"/>
    </source>
</evidence>
<name>A0A3M7T8Z0_BRAPC</name>
<feature type="compositionally biased region" description="Basic residues" evidence="2">
    <location>
        <begin position="448"/>
        <end position="462"/>
    </location>
</feature>
<dbReference type="STRING" id="10195.A0A3M7T8Z0"/>
<accession>A0A3M7T8Z0</accession>
<dbReference type="Proteomes" id="UP000276133">
    <property type="component" value="Unassembled WGS sequence"/>
</dbReference>
<dbReference type="PANTHER" id="PTHR15696:SF7">
    <property type="entry name" value="NONSENSE-MEDIATED MRNA DECAY FACTOR"/>
    <property type="match status" value="1"/>
</dbReference>
<dbReference type="PANTHER" id="PTHR15696">
    <property type="entry name" value="SMG-7 SUPPRESSOR WITH MORPHOLOGICAL EFFECT ON GENITALIA PROTEIN 7"/>
    <property type="match status" value="1"/>
</dbReference>
<dbReference type="GO" id="GO:0000184">
    <property type="term" value="P:nuclear-transcribed mRNA catabolic process, nonsense-mediated decay"/>
    <property type="evidence" value="ECO:0007669"/>
    <property type="project" value="UniProtKB-KW"/>
</dbReference>
<reference evidence="5 6" key="1">
    <citation type="journal article" date="2018" name="Sci. Rep.">
        <title>Genomic signatures of local adaptation to the degree of environmental predictability in rotifers.</title>
        <authorList>
            <person name="Franch-Gras L."/>
            <person name="Hahn C."/>
            <person name="Garcia-Roger E.M."/>
            <person name="Carmona M.J."/>
            <person name="Serra M."/>
            <person name="Gomez A."/>
        </authorList>
    </citation>
    <scope>NUCLEOTIDE SEQUENCE [LARGE SCALE GENOMIC DNA]</scope>
    <source>
        <strain evidence="5">HYR1</strain>
    </source>
</reference>
<feature type="region of interest" description="Disordered" evidence="2">
    <location>
        <begin position="425"/>
        <end position="570"/>
    </location>
</feature>
<feature type="compositionally biased region" description="Polar residues" evidence="2">
    <location>
        <begin position="544"/>
        <end position="557"/>
    </location>
</feature>
<keyword evidence="1" id="KW-0866">Nonsense-mediated mRNA decay</keyword>
<dbReference type="Pfam" id="PF10373">
    <property type="entry name" value="EST1_DNA_bind"/>
    <property type="match status" value="1"/>
</dbReference>
<dbReference type="GO" id="GO:0070034">
    <property type="term" value="F:telomerase RNA binding"/>
    <property type="evidence" value="ECO:0007669"/>
    <property type="project" value="TreeGrafter"/>
</dbReference>
<comment type="caution">
    <text evidence="5">The sequence shown here is derived from an EMBL/GenBank/DDBJ whole genome shotgun (WGS) entry which is preliminary data.</text>
</comment>
<feature type="compositionally biased region" description="Basic and acidic residues" evidence="2">
    <location>
        <begin position="429"/>
        <end position="447"/>
    </location>
</feature>
<evidence type="ECO:0000313" key="5">
    <source>
        <dbReference type="EMBL" id="RNA44425.1"/>
    </source>
</evidence>
<proteinExistence type="predicted"/>
<dbReference type="SUPFAM" id="SSF48452">
    <property type="entry name" value="TPR-like"/>
    <property type="match status" value="1"/>
</dbReference>
<dbReference type="InterPro" id="IPR018834">
    <property type="entry name" value="DNA/RNA-bd_Est1-type"/>
</dbReference>
<dbReference type="OrthoDB" id="5920073at2759"/>
<gene>
    <name evidence="5" type="ORF">BpHYR1_011800</name>
</gene>
<dbReference type="GO" id="GO:0005697">
    <property type="term" value="C:telomerase holoenzyme complex"/>
    <property type="evidence" value="ECO:0007669"/>
    <property type="project" value="TreeGrafter"/>
</dbReference>
<feature type="domain" description="Telomerase activating protein Est1-like N-terminal" evidence="4">
    <location>
        <begin position="76"/>
        <end position="189"/>
    </location>
</feature>
<evidence type="ECO:0000256" key="2">
    <source>
        <dbReference type="SAM" id="MobiDB-lite"/>
    </source>
</evidence>
<dbReference type="GO" id="GO:0042162">
    <property type="term" value="F:telomeric DNA binding"/>
    <property type="evidence" value="ECO:0007669"/>
    <property type="project" value="TreeGrafter"/>
</dbReference>
<dbReference type="EMBL" id="REGN01000110">
    <property type="protein sequence ID" value="RNA44425.1"/>
    <property type="molecule type" value="Genomic_DNA"/>
</dbReference>